<dbReference type="Gene3D" id="2.40.170.20">
    <property type="entry name" value="TonB-dependent receptor, beta-barrel domain"/>
    <property type="match status" value="1"/>
</dbReference>
<evidence type="ECO:0000256" key="7">
    <source>
        <dbReference type="ARBA" id="ARBA00023136"/>
    </source>
</evidence>
<keyword evidence="4" id="KW-0732">Signal</keyword>
<dbReference type="InterPro" id="IPR012910">
    <property type="entry name" value="Plug_dom"/>
</dbReference>
<dbReference type="PANTHER" id="PTHR30069">
    <property type="entry name" value="TONB-DEPENDENT OUTER MEMBRANE RECEPTOR"/>
    <property type="match status" value="1"/>
</dbReference>
<comment type="subcellular location">
    <subcellularLocation>
        <location evidence="1">Cell outer membrane</location>
        <topology evidence="1">Multi-pass membrane protein</topology>
    </subcellularLocation>
</comment>
<evidence type="ECO:0000256" key="8">
    <source>
        <dbReference type="ARBA" id="ARBA00023237"/>
    </source>
</evidence>
<proteinExistence type="predicted"/>
<dbReference type="PROSITE" id="PS52016">
    <property type="entry name" value="TONB_DEPENDENT_REC_3"/>
    <property type="match status" value="1"/>
</dbReference>
<evidence type="ECO:0000313" key="11">
    <source>
        <dbReference type="EMBL" id="VAW76174.1"/>
    </source>
</evidence>
<dbReference type="InterPro" id="IPR037066">
    <property type="entry name" value="Plug_dom_sf"/>
</dbReference>
<dbReference type="Gene3D" id="2.170.130.10">
    <property type="entry name" value="TonB-dependent receptor, plug domain"/>
    <property type="match status" value="1"/>
</dbReference>
<keyword evidence="6" id="KW-0798">TonB box</keyword>
<keyword evidence="8" id="KW-0998">Cell outer membrane</keyword>
<dbReference type="Pfam" id="PF07715">
    <property type="entry name" value="Plug"/>
    <property type="match status" value="1"/>
</dbReference>
<evidence type="ECO:0000256" key="5">
    <source>
        <dbReference type="ARBA" id="ARBA00023065"/>
    </source>
</evidence>
<keyword evidence="5" id="KW-0406">Ion transport</keyword>
<name>A0A3B0Z4G5_9ZZZZ</name>
<dbReference type="CDD" id="cd01347">
    <property type="entry name" value="ligand_gated_channel"/>
    <property type="match status" value="1"/>
</dbReference>
<evidence type="ECO:0000256" key="4">
    <source>
        <dbReference type="ARBA" id="ARBA00022729"/>
    </source>
</evidence>
<evidence type="ECO:0000256" key="1">
    <source>
        <dbReference type="ARBA" id="ARBA00004571"/>
    </source>
</evidence>
<feature type="domain" description="TonB-dependent receptor plug" evidence="10">
    <location>
        <begin position="59"/>
        <end position="164"/>
    </location>
</feature>
<dbReference type="Pfam" id="PF00593">
    <property type="entry name" value="TonB_dep_Rec_b-barrel"/>
    <property type="match status" value="1"/>
</dbReference>
<dbReference type="PANTHER" id="PTHR30069:SF53">
    <property type="entry name" value="COLICIN I RECEPTOR-RELATED"/>
    <property type="match status" value="1"/>
</dbReference>
<evidence type="ECO:0000256" key="6">
    <source>
        <dbReference type="ARBA" id="ARBA00023077"/>
    </source>
</evidence>
<dbReference type="InterPro" id="IPR000531">
    <property type="entry name" value="Beta-barrel_TonB"/>
</dbReference>
<dbReference type="EMBL" id="UOFL01000101">
    <property type="protein sequence ID" value="VAW76174.1"/>
    <property type="molecule type" value="Genomic_DNA"/>
</dbReference>
<feature type="domain" description="TonB-dependent receptor-like beta-barrel" evidence="9">
    <location>
        <begin position="192"/>
        <end position="615"/>
    </location>
</feature>
<organism evidence="11">
    <name type="scientific">hydrothermal vent metagenome</name>
    <dbReference type="NCBI Taxonomy" id="652676"/>
    <lineage>
        <taxon>unclassified sequences</taxon>
        <taxon>metagenomes</taxon>
        <taxon>ecological metagenomes</taxon>
    </lineage>
</organism>
<dbReference type="InterPro" id="IPR036942">
    <property type="entry name" value="Beta-barrel_TonB_sf"/>
</dbReference>
<evidence type="ECO:0000259" key="9">
    <source>
        <dbReference type="Pfam" id="PF00593"/>
    </source>
</evidence>
<keyword evidence="2" id="KW-0813">Transport</keyword>
<dbReference type="InterPro" id="IPR039426">
    <property type="entry name" value="TonB-dep_rcpt-like"/>
</dbReference>
<evidence type="ECO:0000259" key="10">
    <source>
        <dbReference type="Pfam" id="PF07715"/>
    </source>
</evidence>
<reference evidence="11" key="1">
    <citation type="submission" date="2018-06" db="EMBL/GenBank/DDBJ databases">
        <authorList>
            <person name="Zhirakovskaya E."/>
        </authorList>
    </citation>
    <scope>NUCLEOTIDE SEQUENCE</scope>
</reference>
<dbReference type="GO" id="GO:0009279">
    <property type="term" value="C:cell outer membrane"/>
    <property type="evidence" value="ECO:0007669"/>
    <property type="project" value="UniProtKB-SubCell"/>
</dbReference>
<sequence>MFTLFSKLKLKQVRLSLQALSLLLLSVVTSQVSAEKISNSSAENEVVVSASRVPVAANRVGSSVTVITAKEIKDSQATSVADLLRNVAGVAVSQTGARGGFTQVRIRGAEGNHTLVIIDGVEVNNTASGSEFDFAHLLIDNIKRIEILRAPQSAIYGSDAIGGVIVISTKGGTTKPVSNFAVEGGTYNTTKVTASTRGGSKKFKYSVGASRFKTDGFSAFNERDGFTEDDGYKNENVNIKLNYSMSDILDFSFVLRNSKGTAETDSITFGVGPADSNNETFIEQTSGRFGIKLDLLDGRWTHKLSFGESQTDTDFLTNNLVTFLSRGKKQKVDYQNSIVFGSDKSEHVFVTALEREREKSLSGGTTLISRDITNYGYAFEYRHSYQKKLFTSLSYRFDDNDIFKNAQTGRVTVAYLPSRSNKYRLHASYGTGVKNPTFFELFGSTATFTGNPNLSPEKAKGYDAGVEFKLYNKKLTLDFTYFNRDITDLITGSGNSAINLSGKSPTEGLEVAMNWSLSSKVKFNANYTFLNAKTSTGEQQRRRPRHKLYLGFNVQPSKRAVINFNLVHNAGRVQNLFDEFFSTTRVDLKNYTVANTSVRYKISQRFSVNARVENLFDEQYEEIVTYGTSGRAFYLGLSARF</sequence>
<dbReference type="GO" id="GO:0015889">
    <property type="term" value="P:cobalamin transport"/>
    <property type="evidence" value="ECO:0007669"/>
    <property type="project" value="TreeGrafter"/>
</dbReference>
<keyword evidence="7" id="KW-0472">Membrane</keyword>
<dbReference type="SUPFAM" id="SSF56935">
    <property type="entry name" value="Porins"/>
    <property type="match status" value="1"/>
</dbReference>
<keyword evidence="3" id="KW-0812">Transmembrane</keyword>
<keyword evidence="11" id="KW-0675">Receptor</keyword>
<dbReference type="AlphaFoldDB" id="A0A3B0Z4G5"/>
<evidence type="ECO:0000256" key="2">
    <source>
        <dbReference type="ARBA" id="ARBA00022448"/>
    </source>
</evidence>
<evidence type="ECO:0000256" key="3">
    <source>
        <dbReference type="ARBA" id="ARBA00022692"/>
    </source>
</evidence>
<gene>
    <name evidence="11" type="ORF">MNBD_GAMMA12-1840</name>
</gene>
<protein>
    <submittedName>
        <fullName evidence="11">Outer membrane cobalamin receptor protein</fullName>
    </submittedName>
</protein>
<accession>A0A3B0Z4G5</accession>
<dbReference type="GO" id="GO:0006811">
    <property type="term" value="P:monoatomic ion transport"/>
    <property type="evidence" value="ECO:0007669"/>
    <property type="project" value="UniProtKB-KW"/>
</dbReference>